<evidence type="ECO:0000313" key="1">
    <source>
        <dbReference type="EMBL" id="EFC98389.1"/>
    </source>
</evidence>
<dbReference type="HOGENOM" id="CLU_3184611_0_0_9"/>
<organism evidence="1 2">
    <name type="scientific">Hungatella hathewayi DSM 13479</name>
    <dbReference type="NCBI Taxonomy" id="566550"/>
    <lineage>
        <taxon>Bacteria</taxon>
        <taxon>Bacillati</taxon>
        <taxon>Bacillota</taxon>
        <taxon>Clostridia</taxon>
        <taxon>Lachnospirales</taxon>
        <taxon>Lachnospiraceae</taxon>
        <taxon>Hungatella</taxon>
    </lineage>
</organism>
<protein>
    <submittedName>
        <fullName evidence="1">Uncharacterized protein</fullName>
    </submittedName>
</protein>
<evidence type="ECO:0000313" key="2">
    <source>
        <dbReference type="Proteomes" id="UP000004968"/>
    </source>
</evidence>
<gene>
    <name evidence="1" type="ORF">CLOSTHATH_03400</name>
</gene>
<dbReference type="Proteomes" id="UP000004968">
    <property type="component" value="Unassembled WGS sequence"/>
</dbReference>
<accession>D3AIG0</accession>
<name>D3AIG0_9FIRM</name>
<comment type="caution">
    <text evidence="1">The sequence shown here is derived from an EMBL/GenBank/DDBJ whole genome shotgun (WGS) entry which is preliminary data.</text>
</comment>
<dbReference type="AlphaFoldDB" id="D3AIG0"/>
<dbReference type="EMBL" id="ACIO01000279">
    <property type="protein sequence ID" value="EFC98389.1"/>
    <property type="molecule type" value="Genomic_DNA"/>
</dbReference>
<sequence>MQLLESLKYDKLYLADRRQSLWRSLRRRSGITASDVNERRRQELRL</sequence>
<reference evidence="1 2" key="1">
    <citation type="submission" date="2010-01" db="EMBL/GenBank/DDBJ databases">
        <authorList>
            <person name="Weinstock G."/>
            <person name="Sodergren E."/>
            <person name="Clifton S."/>
            <person name="Fulton L."/>
            <person name="Fulton B."/>
            <person name="Courtney L."/>
            <person name="Fronick C."/>
            <person name="Harrison M."/>
            <person name="Strong C."/>
            <person name="Farmer C."/>
            <person name="Delahaunty K."/>
            <person name="Markovic C."/>
            <person name="Hall O."/>
            <person name="Minx P."/>
            <person name="Tomlinson C."/>
            <person name="Mitreva M."/>
            <person name="Nelson J."/>
            <person name="Hou S."/>
            <person name="Wollam A."/>
            <person name="Pepin K.H."/>
            <person name="Johnson M."/>
            <person name="Bhonagiri V."/>
            <person name="Nash W.E."/>
            <person name="Warren W."/>
            <person name="Chinwalla A."/>
            <person name="Mardis E.R."/>
            <person name="Wilson R.K."/>
        </authorList>
    </citation>
    <scope>NUCLEOTIDE SEQUENCE [LARGE SCALE GENOMIC DNA]</scope>
    <source>
        <strain evidence="1 2">DSM 13479</strain>
    </source>
</reference>
<proteinExistence type="predicted"/>